<dbReference type="PANTHER" id="PTHR28055:SF1">
    <property type="entry name" value="ALTERED INHERITANCE OF MITOCHONDRIA PROTEIN 41, MITOCHONDRIAL"/>
    <property type="match status" value="1"/>
</dbReference>
<protein>
    <submittedName>
        <fullName evidence="2">YqeY-like protein</fullName>
    </submittedName>
</protein>
<dbReference type="STRING" id="626937.HMPREF3293_02906"/>
<dbReference type="PATRIC" id="fig|626937.4.peg.2866"/>
<comment type="caution">
    <text evidence="2">The sequence shown here is derived from an EMBL/GenBank/DDBJ whole genome shotgun (WGS) entry which is preliminary data.</text>
</comment>
<keyword evidence="1" id="KW-0175">Coiled coil</keyword>
<dbReference type="GO" id="GO:0016884">
    <property type="term" value="F:carbon-nitrogen ligase activity, with glutamine as amido-N-donor"/>
    <property type="evidence" value="ECO:0007669"/>
    <property type="project" value="InterPro"/>
</dbReference>
<feature type="coiled-coil region" evidence="1">
    <location>
        <begin position="31"/>
        <end position="71"/>
    </location>
</feature>
<dbReference type="AlphaFoldDB" id="A0A136Q0Q0"/>
<keyword evidence="3" id="KW-1185">Reference proteome</keyword>
<evidence type="ECO:0000313" key="2">
    <source>
        <dbReference type="EMBL" id="KXK64262.1"/>
    </source>
</evidence>
<dbReference type="InterPro" id="IPR042184">
    <property type="entry name" value="YqeY/Aim41_N"/>
</dbReference>
<sequence>MMSKIETVQKEMIAAMKAKDTERKETLTLLLSALKAKAKDKKEALTEEEENTIILKEIKQAEESLAGAEKAARADLIDMNKKRIAVLADFAPKQMNAEEIKQVIAGVLQQLGIEKPEPKDKGSIMKNLMPLVTGKADGGLVNRMVGELMK</sequence>
<dbReference type="InterPro" id="IPR019004">
    <property type="entry name" value="YqeY/Aim41"/>
</dbReference>
<dbReference type="InterPro" id="IPR023168">
    <property type="entry name" value="GatB_Yqey_C_2"/>
</dbReference>
<dbReference type="Proteomes" id="UP000070366">
    <property type="component" value="Unassembled WGS sequence"/>
</dbReference>
<dbReference type="Gene3D" id="1.10.1510.10">
    <property type="entry name" value="Uncharacterised protein YqeY/AIM41 PF09424, N-terminal domain"/>
    <property type="match status" value="1"/>
</dbReference>
<dbReference type="Pfam" id="PF09424">
    <property type="entry name" value="YqeY"/>
    <property type="match status" value="1"/>
</dbReference>
<organism evidence="2 3">
    <name type="scientific">Christensenella minuta</name>
    <dbReference type="NCBI Taxonomy" id="626937"/>
    <lineage>
        <taxon>Bacteria</taxon>
        <taxon>Bacillati</taxon>
        <taxon>Bacillota</taxon>
        <taxon>Clostridia</taxon>
        <taxon>Christensenellales</taxon>
        <taxon>Christensenellaceae</taxon>
        <taxon>Christensenella</taxon>
    </lineage>
</organism>
<accession>A0A136Q0Q0</accession>
<reference evidence="2 3" key="1">
    <citation type="submission" date="2016-02" db="EMBL/GenBank/DDBJ databases">
        <authorList>
            <person name="Wen L."/>
            <person name="He K."/>
            <person name="Yang H."/>
        </authorList>
    </citation>
    <scope>NUCLEOTIDE SEQUENCE [LARGE SCALE GENOMIC DNA]</scope>
    <source>
        <strain evidence="2 3">DSM 22607</strain>
    </source>
</reference>
<evidence type="ECO:0000313" key="3">
    <source>
        <dbReference type="Proteomes" id="UP000070366"/>
    </source>
</evidence>
<evidence type="ECO:0000256" key="1">
    <source>
        <dbReference type="SAM" id="Coils"/>
    </source>
</evidence>
<dbReference type="Gene3D" id="1.10.10.410">
    <property type="match status" value="1"/>
</dbReference>
<proteinExistence type="predicted"/>
<name>A0A136Q0Q0_9FIRM</name>
<dbReference type="SUPFAM" id="SSF89095">
    <property type="entry name" value="GatB/YqeY motif"/>
    <property type="match status" value="1"/>
</dbReference>
<gene>
    <name evidence="2" type="ORF">HMPREF3293_02906</name>
</gene>
<dbReference type="InterPro" id="IPR003789">
    <property type="entry name" value="Asn/Gln_tRNA_amidoTrase-B-like"/>
</dbReference>
<dbReference type="PANTHER" id="PTHR28055">
    <property type="entry name" value="ALTERED INHERITANCE OF MITOCHONDRIA PROTEIN 41, MITOCHONDRIAL"/>
    <property type="match status" value="1"/>
</dbReference>
<dbReference type="EMBL" id="LSZW01000065">
    <property type="protein sequence ID" value="KXK64262.1"/>
    <property type="molecule type" value="Genomic_DNA"/>
</dbReference>